<accession>A0AA35U2R0</accession>
<evidence type="ECO:0000256" key="3">
    <source>
        <dbReference type="SAM" id="SignalP"/>
    </source>
</evidence>
<gene>
    <name evidence="4" type="ORF">GBAR_LOCUS31373</name>
</gene>
<keyword evidence="2" id="KW-0472">Membrane</keyword>
<organism evidence="4 5">
    <name type="scientific">Geodia barretti</name>
    <name type="common">Barrett's horny sponge</name>
    <dbReference type="NCBI Taxonomy" id="519541"/>
    <lineage>
        <taxon>Eukaryota</taxon>
        <taxon>Metazoa</taxon>
        <taxon>Porifera</taxon>
        <taxon>Demospongiae</taxon>
        <taxon>Heteroscleromorpha</taxon>
        <taxon>Tetractinellida</taxon>
        <taxon>Astrophorina</taxon>
        <taxon>Geodiidae</taxon>
        <taxon>Geodia</taxon>
    </lineage>
</organism>
<evidence type="ECO:0000313" key="5">
    <source>
        <dbReference type="Proteomes" id="UP001174909"/>
    </source>
</evidence>
<keyword evidence="3" id="KW-0732">Signal</keyword>
<sequence length="312" mass="33730">MLPYRCLFVLCGCVAMVTCQGITTVFLYDIPRSTAVDGPTIDATSSQEYERIILTESSQIVQSTPPLPAPSSPTSVYPQQDETSTKTYITAPSMSQFFTTHFSSMVTRSLETSRTARVPSATTATKQLATQVSQRSSLPSLRSTIMITLLPSPSTTTTISNSPIVEMETESTAIVHKESTTIRSHIRSSYIVEASSINATIVGTAVLSTAPSHDSTIHIATTPSPLKFASPFIDVYETQHPTDKDATEAAPDGYRDLGFAVASVVIAVVLLICSVIAVSVVGLVMQWRDVSSRRGARGLDKRSDSFRYTHSY</sequence>
<feature type="transmembrane region" description="Helical" evidence="2">
    <location>
        <begin position="257"/>
        <end position="284"/>
    </location>
</feature>
<dbReference type="EMBL" id="CASHTH010004454">
    <property type="protein sequence ID" value="CAI8057561.1"/>
    <property type="molecule type" value="Genomic_DNA"/>
</dbReference>
<feature type="signal peptide" evidence="3">
    <location>
        <begin position="1"/>
        <end position="19"/>
    </location>
</feature>
<proteinExistence type="predicted"/>
<dbReference type="Proteomes" id="UP001174909">
    <property type="component" value="Unassembled WGS sequence"/>
</dbReference>
<comment type="caution">
    <text evidence="4">The sequence shown here is derived from an EMBL/GenBank/DDBJ whole genome shotgun (WGS) entry which is preliminary data.</text>
</comment>
<evidence type="ECO:0000256" key="2">
    <source>
        <dbReference type="SAM" id="Phobius"/>
    </source>
</evidence>
<keyword evidence="2" id="KW-0812">Transmembrane</keyword>
<keyword evidence="5" id="KW-1185">Reference proteome</keyword>
<keyword evidence="2" id="KW-1133">Transmembrane helix</keyword>
<dbReference type="AlphaFoldDB" id="A0AA35U2R0"/>
<evidence type="ECO:0000313" key="4">
    <source>
        <dbReference type="EMBL" id="CAI8057561.1"/>
    </source>
</evidence>
<reference evidence="4" key="1">
    <citation type="submission" date="2023-03" db="EMBL/GenBank/DDBJ databases">
        <authorList>
            <person name="Steffen K."/>
            <person name="Cardenas P."/>
        </authorList>
    </citation>
    <scope>NUCLEOTIDE SEQUENCE</scope>
</reference>
<evidence type="ECO:0000256" key="1">
    <source>
        <dbReference type="SAM" id="MobiDB-lite"/>
    </source>
</evidence>
<protein>
    <submittedName>
        <fullName evidence="4">Uncharacterized protein</fullName>
    </submittedName>
</protein>
<feature type="chain" id="PRO_5041458729" evidence="3">
    <location>
        <begin position="20"/>
        <end position="312"/>
    </location>
</feature>
<feature type="region of interest" description="Disordered" evidence="1">
    <location>
        <begin position="60"/>
        <end position="79"/>
    </location>
</feature>
<name>A0AA35U2R0_GEOBA</name>